<dbReference type="Proteomes" id="UP001159363">
    <property type="component" value="Chromosome 1"/>
</dbReference>
<reference evidence="3 4" key="1">
    <citation type="submission" date="2023-02" db="EMBL/GenBank/DDBJ databases">
        <title>LHISI_Scaffold_Assembly.</title>
        <authorList>
            <person name="Stuart O.P."/>
            <person name="Cleave R."/>
            <person name="Magrath M.J.L."/>
            <person name="Mikheyev A.S."/>
        </authorList>
    </citation>
    <scope>NUCLEOTIDE SEQUENCE [LARGE SCALE GENOMIC DNA]</scope>
    <source>
        <strain evidence="3">Daus_M_001</strain>
        <tissue evidence="3">Leg muscle</tissue>
    </source>
</reference>
<organism evidence="3 4">
    <name type="scientific">Dryococelus australis</name>
    <dbReference type="NCBI Taxonomy" id="614101"/>
    <lineage>
        <taxon>Eukaryota</taxon>
        <taxon>Metazoa</taxon>
        <taxon>Ecdysozoa</taxon>
        <taxon>Arthropoda</taxon>
        <taxon>Hexapoda</taxon>
        <taxon>Insecta</taxon>
        <taxon>Pterygota</taxon>
        <taxon>Neoptera</taxon>
        <taxon>Polyneoptera</taxon>
        <taxon>Phasmatodea</taxon>
        <taxon>Verophasmatodea</taxon>
        <taxon>Anareolatae</taxon>
        <taxon>Phasmatidae</taxon>
        <taxon>Eurycanthinae</taxon>
        <taxon>Dryococelus</taxon>
    </lineage>
</organism>
<evidence type="ECO:0000313" key="3">
    <source>
        <dbReference type="EMBL" id="KAJ8898065.1"/>
    </source>
</evidence>
<gene>
    <name evidence="3" type="ORF">PR048_003425</name>
</gene>
<feature type="transmembrane region" description="Helical" evidence="2">
    <location>
        <begin position="30"/>
        <end position="47"/>
    </location>
</feature>
<dbReference type="EMBL" id="JARBHB010000001">
    <property type="protein sequence ID" value="KAJ8898065.1"/>
    <property type="molecule type" value="Genomic_DNA"/>
</dbReference>
<evidence type="ECO:0000313" key="4">
    <source>
        <dbReference type="Proteomes" id="UP001159363"/>
    </source>
</evidence>
<comment type="caution">
    <text evidence="3">The sequence shown here is derived from an EMBL/GenBank/DDBJ whole genome shotgun (WGS) entry which is preliminary data.</text>
</comment>
<accession>A0ABQ9IMZ8</accession>
<feature type="region of interest" description="Disordered" evidence="1">
    <location>
        <begin position="543"/>
        <end position="583"/>
    </location>
</feature>
<proteinExistence type="predicted"/>
<keyword evidence="2" id="KW-0812">Transmembrane</keyword>
<name>A0ABQ9IMZ8_9NEOP</name>
<feature type="compositionally biased region" description="Polar residues" evidence="1">
    <location>
        <begin position="564"/>
        <end position="578"/>
    </location>
</feature>
<keyword evidence="4" id="KW-1185">Reference proteome</keyword>
<keyword evidence="2" id="KW-0472">Membrane</keyword>
<evidence type="ECO:0000256" key="2">
    <source>
        <dbReference type="SAM" id="Phobius"/>
    </source>
</evidence>
<sequence>MCYVTRRRSTDTSRTGDECSQYDCWYRPRMLLRVYTVIVATITVAITESHLRVSSDVVRQQCRGGDSGRKEDYTTISADSGQWWARLLSRRTFHTDWRYTSSLPTRTRLRRVARQPPSREHHHVLDLYTRTNISPVRPLPDSRMWESCRMGFPGDLPFPPDLSFRRCSILTSITLVGCQDLDVKSRPNLFTRVHAVGQHVGLHVRDSTPTGTNFPSTAKSSETEQVARASRTGEGIGRGLRARLHGDNITIATANRSALLPCTPLWPGKRISITQMLGSYCEELAVAQLSYLIERSPPTKANRVRIPAGVTMYVGNVADGVTGRRVFSGISRYPHPCIPAMPFPPRFTLIGSQALKSHILPILPHSSANILLPPKANQVSVRDPVTGIVLDDAVDRRVFSGIFHFPQHFHSGAASSSPQSPSSALEPSLALKSQTARYNGFRVGRPTWLQPGSVMCQADTESKGEFPLKVYCDGLPLQISARFLDYSLSDLHTALRCREQEARKAMKSSEHRLDCSPPTKANWVQSPAGQLFHVGLVPDDATSRQGFLGDPQFPPPLHFGAASHSPQSPTSARKTSIFKSRPNPFTYRPTLEAFRQAKRLVTHCPVVHLTRQQTELEATDKSRRVPAASRRNLQRISREGGGPGNGKGDLLFGSVRSVRWMTAVPSSEVAVSYLWPPTPHTILHCREGTVTPKRLTNDGSFCFSACSAHSN</sequence>
<protein>
    <submittedName>
        <fullName evidence="3">Uncharacterized protein</fullName>
    </submittedName>
</protein>
<evidence type="ECO:0000256" key="1">
    <source>
        <dbReference type="SAM" id="MobiDB-lite"/>
    </source>
</evidence>
<keyword evidence="2" id="KW-1133">Transmembrane helix</keyword>
<feature type="region of interest" description="Disordered" evidence="1">
    <location>
        <begin position="615"/>
        <end position="648"/>
    </location>
</feature>